<keyword evidence="13" id="KW-0238">DNA-binding</keyword>
<dbReference type="GO" id="GO:1904430">
    <property type="term" value="P:negative regulation of t-circle formation"/>
    <property type="evidence" value="ECO:0007669"/>
    <property type="project" value="TreeGrafter"/>
</dbReference>
<dbReference type="SMART" id="SM00491">
    <property type="entry name" value="HELICc2"/>
    <property type="match status" value="1"/>
</dbReference>
<dbReference type="GO" id="GO:0003678">
    <property type="term" value="F:DNA helicase activity"/>
    <property type="evidence" value="ECO:0007669"/>
    <property type="project" value="InterPro"/>
</dbReference>
<dbReference type="InterPro" id="IPR027417">
    <property type="entry name" value="P-loop_NTPase"/>
</dbReference>
<keyword evidence="3" id="KW-0479">Metal-binding</keyword>
<dbReference type="Gene3D" id="3.40.50.300">
    <property type="entry name" value="P-loop containing nucleotide triphosphate hydrolases"/>
    <property type="match status" value="2"/>
</dbReference>
<feature type="domain" description="ShKT" evidence="19">
    <location>
        <begin position="37"/>
        <end position="71"/>
    </location>
</feature>
<dbReference type="GO" id="GO:0070182">
    <property type="term" value="F:DNA polymerase binding"/>
    <property type="evidence" value="ECO:0007669"/>
    <property type="project" value="TreeGrafter"/>
</dbReference>
<dbReference type="SMART" id="SM00702">
    <property type="entry name" value="P4Hc"/>
    <property type="match status" value="1"/>
</dbReference>
<keyword evidence="2" id="KW-0004">4Fe-4S</keyword>
<keyword evidence="5" id="KW-0227">DNA damage</keyword>
<keyword evidence="21" id="KW-1185">Reference proteome</keyword>
<evidence type="ECO:0000313" key="21">
    <source>
        <dbReference type="Proteomes" id="UP000013827"/>
    </source>
</evidence>
<keyword evidence="9" id="KW-0223">Dioxygenase</keyword>
<evidence type="ECO:0000259" key="17">
    <source>
        <dbReference type="PROSITE" id="PS51193"/>
    </source>
</evidence>
<dbReference type="Pfam" id="PF13640">
    <property type="entry name" value="2OG-FeII_Oxy_3"/>
    <property type="match status" value="1"/>
</dbReference>
<feature type="domain" description="ShKT" evidence="19">
    <location>
        <begin position="76"/>
        <end position="110"/>
    </location>
</feature>
<dbReference type="PROSITE" id="PS51670">
    <property type="entry name" value="SHKT"/>
    <property type="match status" value="2"/>
</dbReference>
<dbReference type="PaxDb" id="2903-EOD09599"/>
<dbReference type="SMART" id="SM00488">
    <property type="entry name" value="DEXDc2"/>
    <property type="match status" value="1"/>
</dbReference>
<evidence type="ECO:0000256" key="3">
    <source>
        <dbReference type="ARBA" id="ARBA00022723"/>
    </source>
</evidence>
<evidence type="ECO:0000259" key="19">
    <source>
        <dbReference type="PROSITE" id="PS51670"/>
    </source>
</evidence>
<evidence type="ECO:0000256" key="6">
    <source>
        <dbReference type="ARBA" id="ARBA00022801"/>
    </source>
</evidence>
<evidence type="ECO:0000256" key="10">
    <source>
        <dbReference type="ARBA" id="ARBA00023002"/>
    </source>
</evidence>
<dbReference type="PANTHER" id="PTHR11472">
    <property type="entry name" value="DNA REPAIR DEAD HELICASE RAD3/XP-D SUBFAMILY MEMBER"/>
    <property type="match status" value="1"/>
</dbReference>
<dbReference type="GO" id="GO:0006281">
    <property type="term" value="P:DNA repair"/>
    <property type="evidence" value="ECO:0007669"/>
    <property type="project" value="UniProtKB-KW"/>
</dbReference>
<evidence type="ECO:0000256" key="2">
    <source>
        <dbReference type="ARBA" id="ARBA00022485"/>
    </source>
</evidence>
<dbReference type="GO" id="GO:0010569">
    <property type="term" value="P:regulation of double-strand break repair via homologous recombination"/>
    <property type="evidence" value="ECO:0007669"/>
    <property type="project" value="TreeGrafter"/>
</dbReference>
<dbReference type="Pfam" id="PF01549">
    <property type="entry name" value="ShK"/>
    <property type="match status" value="2"/>
</dbReference>
<evidence type="ECO:0000256" key="7">
    <source>
        <dbReference type="ARBA" id="ARBA00022806"/>
    </source>
</evidence>
<dbReference type="SUPFAM" id="SSF52540">
    <property type="entry name" value="P-loop containing nucleoside triphosphate hydrolases"/>
    <property type="match status" value="1"/>
</dbReference>
<keyword evidence="15" id="KW-0413">Isomerase</keyword>
<feature type="domain" description="Fe2OG dioxygenase" evidence="18">
    <location>
        <begin position="229"/>
        <end position="334"/>
    </location>
</feature>
<dbReference type="Pfam" id="PF23109">
    <property type="entry name" value="ARCH_RTEL1"/>
    <property type="match status" value="1"/>
</dbReference>
<dbReference type="GeneID" id="17255647"/>
<dbReference type="PANTHER" id="PTHR11472:SF34">
    <property type="entry name" value="REGULATOR OF TELOMERE ELONGATION HELICASE 1"/>
    <property type="match status" value="1"/>
</dbReference>
<dbReference type="SMART" id="SM00254">
    <property type="entry name" value="ShKT"/>
    <property type="match status" value="2"/>
</dbReference>
<evidence type="ECO:0000256" key="16">
    <source>
        <dbReference type="SAM" id="MobiDB-lite"/>
    </source>
</evidence>
<dbReference type="PROSITE" id="PS51193">
    <property type="entry name" value="HELICASE_ATP_BIND_2"/>
    <property type="match status" value="1"/>
</dbReference>
<protein>
    <submittedName>
        <fullName evidence="20">Uncharacterized protein</fullName>
    </submittedName>
</protein>
<dbReference type="InterPro" id="IPR057498">
    <property type="entry name" value="Rtel1_ARCH"/>
</dbReference>
<keyword evidence="14" id="KW-0234">DNA repair</keyword>
<evidence type="ECO:0000256" key="9">
    <source>
        <dbReference type="ARBA" id="ARBA00022964"/>
    </source>
</evidence>
<dbReference type="eggNOG" id="KOG1591">
    <property type="taxonomic scope" value="Eukaryota"/>
</dbReference>
<dbReference type="InterPro" id="IPR014013">
    <property type="entry name" value="Helic_SF1/SF2_ATP-bd_DinG/Rad3"/>
</dbReference>
<dbReference type="Gene3D" id="2.60.120.620">
    <property type="entry name" value="q2cbj1_9rhob like domain"/>
    <property type="match status" value="1"/>
</dbReference>
<dbReference type="GO" id="GO:0045910">
    <property type="term" value="P:negative regulation of DNA recombination"/>
    <property type="evidence" value="ECO:0007669"/>
    <property type="project" value="TreeGrafter"/>
</dbReference>
<dbReference type="RefSeq" id="XP_005762028.1">
    <property type="nucleotide sequence ID" value="XM_005761971.1"/>
</dbReference>
<evidence type="ECO:0000256" key="13">
    <source>
        <dbReference type="ARBA" id="ARBA00023125"/>
    </source>
</evidence>
<dbReference type="InterPro" id="IPR006555">
    <property type="entry name" value="ATP-dep_Helicase_C"/>
</dbReference>
<dbReference type="eggNOG" id="KOG1132">
    <property type="taxonomic scope" value="Eukaryota"/>
</dbReference>
<evidence type="ECO:0000256" key="14">
    <source>
        <dbReference type="ARBA" id="ARBA00023204"/>
    </source>
</evidence>
<dbReference type="Pfam" id="PF13307">
    <property type="entry name" value="Helicase_C_2"/>
    <property type="match status" value="1"/>
</dbReference>
<keyword evidence="4" id="KW-0547">Nucleotide-binding</keyword>
<feature type="compositionally biased region" description="Low complexity" evidence="16">
    <location>
        <begin position="1137"/>
        <end position="1146"/>
    </location>
</feature>
<keyword evidence="11" id="KW-0408">Iron</keyword>
<evidence type="ECO:0000256" key="11">
    <source>
        <dbReference type="ARBA" id="ARBA00023004"/>
    </source>
</evidence>
<keyword evidence="10" id="KW-0560">Oxidoreductase</keyword>
<dbReference type="InterPro" id="IPR044862">
    <property type="entry name" value="Pro_4_hyd_alph_FE2OG_OXY"/>
</dbReference>
<dbReference type="PROSITE" id="PS51471">
    <property type="entry name" value="FE2OG_OXY"/>
    <property type="match status" value="1"/>
</dbReference>
<reference evidence="21" key="1">
    <citation type="journal article" date="2013" name="Nature">
        <title>Pan genome of the phytoplankton Emiliania underpins its global distribution.</title>
        <authorList>
            <person name="Read B.A."/>
            <person name="Kegel J."/>
            <person name="Klute M.J."/>
            <person name="Kuo A."/>
            <person name="Lefebvre S.C."/>
            <person name="Maumus F."/>
            <person name="Mayer C."/>
            <person name="Miller J."/>
            <person name="Monier A."/>
            <person name="Salamov A."/>
            <person name="Young J."/>
            <person name="Aguilar M."/>
            <person name="Claverie J.M."/>
            <person name="Frickenhaus S."/>
            <person name="Gonzalez K."/>
            <person name="Herman E.K."/>
            <person name="Lin Y.C."/>
            <person name="Napier J."/>
            <person name="Ogata H."/>
            <person name="Sarno A.F."/>
            <person name="Shmutz J."/>
            <person name="Schroeder D."/>
            <person name="de Vargas C."/>
            <person name="Verret F."/>
            <person name="von Dassow P."/>
            <person name="Valentin K."/>
            <person name="Van de Peer Y."/>
            <person name="Wheeler G."/>
            <person name="Dacks J.B."/>
            <person name="Delwiche C.F."/>
            <person name="Dyhrman S.T."/>
            <person name="Glockner G."/>
            <person name="John U."/>
            <person name="Richards T."/>
            <person name="Worden A.Z."/>
            <person name="Zhang X."/>
            <person name="Grigoriev I.V."/>
            <person name="Allen A.E."/>
            <person name="Bidle K."/>
            <person name="Borodovsky M."/>
            <person name="Bowler C."/>
            <person name="Brownlee C."/>
            <person name="Cock J.M."/>
            <person name="Elias M."/>
            <person name="Gladyshev V.N."/>
            <person name="Groth M."/>
            <person name="Guda C."/>
            <person name="Hadaegh A."/>
            <person name="Iglesias-Rodriguez M.D."/>
            <person name="Jenkins J."/>
            <person name="Jones B.M."/>
            <person name="Lawson T."/>
            <person name="Leese F."/>
            <person name="Lindquist E."/>
            <person name="Lobanov A."/>
            <person name="Lomsadze A."/>
            <person name="Malik S.B."/>
            <person name="Marsh M.E."/>
            <person name="Mackinder L."/>
            <person name="Mock T."/>
            <person name="Mueller-Roeber B."/>
            <person name="Pagarete A."/>
            <person name="Parker M."/>
            <person name="Probert I."/>
            <person name="Quesneville H."/>
            <person name="Raines C."/>
            <person name="Rensing S.A."/>
            <person name="Riano-Pachon D.M."/>
            <person name="Richier S."/>
            <person name="Rokitta S."/>
            <person name="Shiraiwa Y."/>
            <person name="Soanes D.M."/>
            <person name="van der Giezen M."/>
            <person name="Wahlund T.M."/>
            <person name="Williams B."/>
            <person name="Wilson W."/>
            <person name="Wolfe G."/>
            <person name="Wurch L.L."/>
        </authorList>
    </citation>
    <scope>NUCLEOTIDE SEQUENCE</scope>
</reference>
<name>A0A0D3IEB4_EMIH1</name>
<dbReference type="InterPro" id="IPR005123">
    <property type="entry name" value="Oxoglu/Fe-dep_dioxygenase_dom"/>
</dbReference>
<dbReference type="InterPro" id="IPR006554">
    <property type="entry name" value="Helicase-like_DEXD_c2"/>
</dbReference>
<dbReference type="STRING" id="2903.R1DLL5"/>
<evidence type="ECO:0000256" key="8">
    <source>
        <dbReference type="ARBA" id="ARBA00022840"/>
    </source>
</evidence>
<evidence type="ECO:0000313" key="20">
    <source>
        <dbReference type="EnsemblProtists" id="EOD09599"/>
    </source>
</evidence>
<dbReference type="InterPro" id="IPR006620">
    <property type="entry name" value="Pro_4_hyd_alph"/>
</dbReference>
<evidence type="ECO:0000259" key="18">
    <source>
        <dbReference type="PROSITE" id="PS51471"/>
    </source>
</evidence>
<sequence>MPNALLSPLAAQSFGRLESAARRLEAATGLLRDFSGCTDSEVDCARWARQGECQNNPGFMLTGCRASCASCESEACHNKHDSCRAWAEQGECSANTDFMLQTCPFACGVCGVNYKKECRREASMSPAAVPGTVDSVFREALERYPQFRPRVLHTKPWVLLFENFLSPEEVDVLLEKGGHSFERSLAGDGVTPVRTSSTSWCNVRSCLSDPVVQAVRQRISNVTRVPWEYAEHLQLLKYEPGQFYREHHDQNSPRHSAWGPRLYTFFMYLSDVEEGGETRFTRLNISVAPRRGAAIFWPSVSSDDPMQTEDRTYHEACTVTKGVKYSANFWRPQPRASRATAGGWLHMYEFQQALARGCDNTNYYQNDMPLRRRQAEALESAVDMPVYTVAGVAVEFPFEAYDVQLLYMEKVVLALQRGEHALLESPTGTGKTLCLLCAALGWRRQTEREASTSTAAQHRPVTAWADQGAAGGTGRLPRIIYMSRTHSQLKQVVRQLRMTVHRPTVCVLGSREQMCVHPDVRGKTGVEQVSCCQALVAAQACSFHNELQRRKGPARTAQVPHPERSKPAAARELPDIEDFVQSASSERLCPFHFARELQTQSEVLFMPYNYLVDPAMRRALNISVAHDAHNVEKACAEAASFDLGPSDFAGAVKEIDRVISLASSGAADADGEEGCTAPEEGEAGAWLSMRQLVLDMEVAIAGLPLRPAPQGGSPRYTGDGLALHALLAPLNITAETSDAVIAMCDDAGKKLAARWGSSAHHLRRFADLLRVVFGAASEPSTYRVCVTEAAELSGAAGRGAATASKGARRMLGYWCQDPGVGMRALVAGGVRSVLLTSGTLSPLGSFASELGIPFPHRLENPHVIRAKQILVGVVPSGPSGVELTSKFTHRETPQYKAELGNALVNVARRAHDRPDRVLVFFPSMAALSGAAEQWGKRGSDGGPTVLERLEKHKRVIIEPRGQAEVAPALEQQEEYEHVAIAERTGVGGAVLFAVCRGRLSEGATVDFSDSACRAVVITGLPLPPVYDPKVALKREYLDVCRRHSTGRLSGHEWYDQQAMRAAIGRVIRHVRDYGAVLLFESRFKLPKYREGLSVWLRAHVRVFDQFGQVAVALPRFYREATPDGPTPEQRRLAEAVAQRQSVSQAAPTAPARQRENLQCRPAVPVASAPAPPPLLDVLQACASESAATPKAQELVEMARSVLSKAEFKEYIAMLRALKALGPHGAANGDGIAAVRAQARAIFGPAEYVAVAESTLRFVPPQLRGPLRSAFLPVAAAAMSTDAGSRGGTSIGLSINRLAKPPCAKAFMQSAEALIGSAAAFRDFQTAIGPLLSQLKACTPADAEHVLGKVHALFWSVPALRKLRASFAAFLPQEHAGGWAQTCASFAYREEKSTT</sequence>
<dbReference type="Pfam" id="PF06733">
    <property type="entry name" value="DEAD_2"/>
    <property type="match status" value="1"/>
</dbReference>
<dbReference type="GO" id="GO:0005524">
    <property type="term" value="F:ATP binding"/>
    <property type="evidence" value="ECO:0007669"/>
    <property type="project" value="UniProtKB-KW"/>
</dbReference>
<dbReference type="CDD" id="cd18788">
    <property type="entry name" value="SF2_C_XPD"/>
    <property type="match status" value="1"/>
</dbReference>
<proteinExistence type="predicted"/>
<dbReference type="GO" id="GO:0005634">
    <property type="term" value="C:nucleus"/>
    <property type="evidence" value="ECO:0007669"/>
    <property type="project" value="TreeGrafter"/>
</dbReference>
<dbReference type="GO" id="GO:0090657">
    <property type="term" value="P:telomeric loop disassembly"/>
    <property type="evidence" value="ECO:0007669"/>
    <property type="project" value="TreeGrafter"/>
</dbReference>
<dbReference type="EnsemblProtists" id="EOD09599">
    <property type="protein sequence ID" value="EOD09599"/>
    <property type="gene ID" value="EMIHUDRAFT_198134"/>
</dbReference>
<dbReference type="GO" id="GO:0016705">
    <property type="term" value="F:oxidoreductase activity, acting on paired donors, with incorporation or reduction of molecular oxygen"/>
    <property type="evidence" value="ECO:0007669"/>
    <property type="project" value="InterPro"/>
</dbReference>
<dbReference type="KEGG" id="ehx:EMIHUDRAFT_198134"/>
<dbReference type="GO" id="GO:0005506">
    <property type="term" value="F:iron ion binding"/>
    <property type="evidence" value="ECO:0007669"/>
    <property type="project" value="InterPro"/>
</dbReference>
<dbReference type="InterPro" id="IPR003582">
    <property type="entry name" value="ShKT_dom"/>
</dbReference>
<comment type="cofactor">
    <cofactor evidence="1">
        <name>L-ascorbate</name>
        <dbReference type="ChEBI" id="CHEBI:38290"/>
    </cofactor>
</comment>
<reference evidence="20" key="2">
    <citation type="submission" date="2024-10" db="UniProtKB">
        <authorList>
            <consortium name="EnsemblProtists"/>
        </authorList>
    </citation>
    <scope>IDENTIFICATION</scope>
</reference>
<dbReference type="GO" id="GO:0051539">
    <property type="term" value="F:4 iron, 4 sulfur cluster binding"/>
    <property type="evidence" value="ECO:0007669"/>
    <property type="project" value="UniProtKB-KW"/>
</dbReference>
<dbReference type="HOGENOM" id="CLU_254763_0_0_1"/>
<keyword evidence="8" id="KW-0067">ATP-binding</keyword>
<dbReference type="InterPro" id="IPR045028">
    <property type="entry name" value="DinG/Rad3-like"/>
</dbReference>
<dbReference type="GO" id="GO:0051213">
    <property type="term" value="F:dioxygenase activity"/>
    <property type="evidence" value="ECO:0007669"/>
    <property type="project" value="UniProtKB-KW"/>
</dbReference>
<feature type="region of interest" description="Disordered" evidence="16">
    <location>
        <begin position="549"/>
        <end position="569"/>
    </location>
</feature>
<keyword evidence="7" id="KW-0347">Helicase</keyword>
<organism evidence="20 21">
    <name type="scientific">Emiliania huxleyi (strain CCMP1516)</name>
    <dbReference type="NCBI Taxonomy" id="280463"/>
    <lineage>
        <taxon>Eukaryota</taxon>
        <taxon>Haptista</taxon>
        <taxon>Haptophyta</taxon>
        <taxon>Prymnesiophyceae</taxon>
        <taxon>Isochrysidales</taxon>
        <taxon>Noelaerhabdaceae</taxon>
        <taxon>Emiliania</taxon>
    </lineage>
</organism>
<evidence type="ECO:0000256" key="1">
    <source>
        <dbReference type="ARBA" id="ARBA00001961"/>
    </source>
</evidence>
<dbReference type="GO" id="GO:0031418">
    <property type="term" value="F:L-ascorbic acid binding"/>
    <property type="evidence" value="ECO:0007669"/>
    <property type="project" value="InterPro"/>
</dbReference>
<dbReference type="InterPro" id="IPR010614">
    <property type="entry name" value="RAD3-like_helicase_DEAD"/>
</dbReference>
<evidence type="ECO:0000256" key="12">
    <source>
        <dbReference type="ARBA" id="ARBA00023014"/>
    </source>
</evidence>
<keyword evidence="12" id="KW-0411">Iron-sulfur</keyword>
<dbReference type="GO" id="GO:0016818">
    <property type="term" value="F:hydrolase activity, acting on acid anhydrides, in phosphorus-containing anhydrides"/>
    <property type="evidence" value="ECO:0007669"/>
    <property type="project" value="InterPro"/>
</dbReference>
<dbReference type="GO" id="GO:0003677">
    <property type="term" value="F:DNA binding"/>
    <property type="evidence" value="ECO:0007669"/>
    <property type="project" value="UniProtKB-KW"/>
</dbReference>
<feature type="domain" description="Helicase ATP-binding" evidence="17">
    <location>
        <begin position="390"/>
        <end position="696"/>
    </location>
</feature>
<evidence type="ECO:0000256" key="5">
    <source>
        <dbReference type="ARBA" id="ARBA00022763"/>
    </source>
</evidence>
<evidence type="ECO:0000256" key="4">
    <source>
        <dbReference type="ARBA" id="ARBA00022741"/>
    </source>
</evidence>
<dbReference type="Proteomes" id="UP000013827">
    <property type="component" value="Unassembled WGS sequence"/>
</dbReference>
<feature type="region of interest" description="Disordered" evidence="16">
    <location>
        <begin position="1137"/>
        <end position="1156"/>
    </location>
</feature>
<evidence type="ECO:0000256" key="15">
    <source>
        <dbReference type="ARBA" id="ARBA00023235"/>
    </source>
</evidence>
<keyword evidence="6" id="KW-0378">Hydrolase</keyword>
<accession>A0A0D3IEB4</accession>